<evidence type="ECO:0000256" key="3">
    <source>
        <dbReference type="HAMAP-Rule" id="MF_00813"/>
    </source>
</evidence>
<sequence length="340" mass="37848">MNKDQLNQRYTDLLSERLGGCALACSDEWFAPAANLVKHAEPIFREGHFVETGQWMDGWESRRSFRRRSREASGLDHDWCVLALGAPGMLRAVNIATTHFRGNAPEYAGLDGCYIQGEPDPATEWRTLLAKSPVEAHSDNLFALDSSEACTHLRLKMYPDGGIARLRAWGDIQVDTSRFAAGEDIDLASVLAGGRGQQCSDMFYSSPSNLLMPYAGINMGDGWETRRRRDAGHDWCIVRLGVPGNISRVVIDTAHFKGNYPDHFTLEGTDCTEDDALAAGASWQTLIGPSDLEAHREHTFIRQLQCDSNQRFTHVRLNIFPDGGISRLRIFGRPHWVGSA</sequence>
<feature type="domain" description="Allantoicase" evidence="4">
    <location>
        <begin position="193"/>
        <end position="334"/>
    </location>
</feature>
<dbReference type="SUPFAM" id="SSF49785">
    <property type="entry name" value="Galactose-binding domain-like"/>
    <property type="match status" value="2"/>
</dbReference>
<comment type="catalytic activity">
    <reaction evidence="3">
        <text>allantoate + H2O = (S)-ureidoglycolate + urea</text>
        <dbReference type="Rhea" id="RHEA:11016"/>
        <dbReference type="ChEBI" id="CHEBI:15377"/>
        <dbReference type="ChEBI" id="CHEBI:16199"/>
        <dbReference type="ChEBI" id="CHEBI:17536"/>
        <dbReference type="ChEBI" id="CHEBI:57296"/>
        <dbReference type="EC" id="3.5.3.4"/>
    </reaction>
</comment>
<dbReference type="InterPro" id="IPR008979">
    <property type="entry name" value="Galactose-bd-like_sf"/>
</dbReference>
<dbReference type="Gene3D" id="2.60.120.260">
    <property type="entry name" value="Galactose-binding domain-like"/>
    <property type="match status" value="2"/>
</dbReference>
<evidence type="ECO:0000259" key="4">
    <source>
        <dbReference type="Pfam" id="PF03561"/>
    </source>
</evidence>
<accession>A0A918XDD5</accession>
<evidence type="ECO:0000313" key="5">
    <source>
        <dbReference type="EMBL" id="GHD25551.1"/>
    </source>
</evidence>
<dbReference type="PIRSF" id="PIRSF016516">
    <property type="entry name" value="Allantoicase"/>
    <property type="match status" value="1"/>
</dbReference>
<dbReference type="Proteomes" id="UP000644693">
    <property type="component" value="Unassembled WGS sequence"/>
</dbReference>
<dbReference type="GO" id="GO:0006144">
    <property type="term" value="P:purine nucleobase metabolic process"/>
    <property type="evidence" value="ECO:0007669"/>
    <property type="project" value="UniProtKB-KW"/>
</dbReference>
<evidence type="ECO:0000256" key="1">
    <source>
        <dbReference type="ARBA" id="ARBA00009242"/>
    </source>
</evidence>
<dbReference type="EC" id="3.5.3.4" evidence="3"/>
<dbReference type="GO" id="GO:0004037">
    <property type="term" value="F:allantoicase activity"/>
    <property type="evidence" value="ECO:0007669"/>
    <property type="project" value="UniProtKB-UniRule"/>
</dbReference>
<dbReference type="PANTHER" id="PTHR12045:SF3">
    <property type="entry name" value="INACTIVE ALLANTOICASE-RELATED"/>
    <property type="match status" value="1"/>
</dbReference>
<protein>
    <recommendedName>
        <fullName evidence="3">Probable allantoicase</fullName>
        <ecNumber evidence="3">3.5.3.4</ecNumber>
    </recommendedName>
    <alternativeName>
        <fullName evidence="3">Allantoate amidinohydrolase</fullName>
    </alternativeName>
</protein>
<dbReference type="NCBIfam" id="TIGR02961">
    <property type="entry name" value="allantoicase"/>
    <property type="match status" value="1"/>
</dbReference>
<reference evidence="5" key="1">
    <citation type="journal article" date="2014" name="Int. J. Syst. Evol. Microbiol.">
        <title>Complete genome sequence of Corynebacterium casei LMG S-19264T (=DSM 44701T), isolated from a smear-ripened cheese.</title>
        <authorList>
            <consortium name="US DOE Joint Genome Institute (JGI-PGF)"/>
            <person name="Walter F."/>
            <person name="Albersmeier A."/>
            <person name="Kalinowski J."/>
            <person name="Ruckert C."/>
        </authorList>
    </citation>
    <scope>NUCLEOTIDE SEQUENCE</scope>
    <source>
        <strain evidence="5">KCTC 23430</strain>
    </source>
</reference>
<name>A0A918XDD5_9GAMM</name>
<gene>
    <name evidence="3 5" type="primary">alc</name>
    <name evidence="5" type="ORF">GCM10007053_01490</name>
</gene>
<comment type="pathway">
    <text evidence="3">Nitrogen metabolism; (S)-allantoin degradation; (S)-ureidoglycolate from allantoate (aminidohydrolase route): step 1/1.</text>
</comment>
<evidence type="ECO:0000256" key="2">
    <source>
        <dbReference type="ARBA" id="ARBA00022631"/>
    </source>
</evidence>
<dbReference type="Pfam" id="PF03561">
    <property type="entry name" value="Allantoicase"/>
    <property type="match status" value="2"/>
</dbReference>
<organism evidence="5 6">
    <name type="scientific">Parahalioglobus pacificus</name>
    <dbReference type="NCBI Taxonomy" id="930806"/>
    <lineage>
        <taxon>Bacteria</taxon>
        <taxon>Pseudomonadati</taxon>
        <taxon>Pseudomonadota</taxon>
        <taxon>Gammaproteobacteria</taxon>
        <taxon>Cellvibrionales</taxon>
        <taxon>Halieaceae</taxon>
        <taxon>Parahalioglobus</taxon>
    </lineage>
</organism>
<proteinExistence type="inferred from homology"/>
<evidence type="ECO:0000313" key="6">
    <source>
        <dbReference type="Proteomes" id="UP000644693"/>
    </source>
</evidence>
<dbReference type="HAMAP" id="MF_00813">
    <property type="entry name" value="Allantoicase"/>
    <property type="match status" value="1"/>
</dbReference>
<comment type="caution">
    <text evidence="5">The sequence shown here is derived from an EMBL/GenBank/DDBJ whole genome shotgun (WGS) entry which is preliminary data.</text>
</comment>
<dbReference type="EMBL" id="BMYM01000001">
    <property type="protein sequence ID" value="GHD25551.1"/>
    <property type="molecule type" value="Genomic_DNA"/>
</dbReference>
<feature type="domain" description="Allantoicase" evidence="4">
    <location>
        <begin position="19"/>
        <end position="172"/>
    </location>
</feature>
<dbReference type="InterPro" id="IPR015908">
    <property type="entry name" value="Allantoicase_dom"/>
</dbReference>
<keyword evidence="6" id="KW-1185">Reference proteome</keyword>
<dbReference type="AlphaFoldDB" id="A0A918XDD5"/>
<dbReference type="RefSeq" id="WP_189474239.1">
    <property type="nucleotide sequence ID" value="NZ_BMYM01000001.1"/>
</dbReference>
<keyword evidence="3" id="KW-0378">Hydrolase</keyword>
<reference evidence="5" key="2">
    <citation type="submission" date="2020-09" db="EMBL/GenBank/DDBJ databases">
        <authorList>
            <person name="Sun Q."/>
            <person name="Kim S."/>
        </authorList>
    </citation>
    <scope>NUCLEOTIDE SEQUENCE</scope>
    <source>
        <strain evidence="5">KCTC 23430</strain>
    </source>
</reference>
<dbReference type="PANTHER" id="PTHR12045">
    <property type="entry name" value="ALLANTOICASE"/>
    <property type="match status" value="1"/>
</dbReference>
<keyword evidence="2 3" id="KW-0659">Purine metabolism</keyword>
<dbReference type="GO" id="GO:0000256">
    <property type="term" value="P:allantoin catabolic process"/>
    <property type="evidence" value="ECO:0007669"/>
    <property type="project" value="UniProtKB-UniRule"/>
</dbReference>
<comment type="similarity">
    <text evidence="1 3">Belongs to the allantoicase family.</text>
</comment>
<dbReference type="InterPro" id="IPR005164">
    <property type="entry name" value="Allantoicase"/>
</dbReference>